<evidence type="ECO:0000256" key="3">
    <source>
        <dbReference type="ARBA" id="ARBA00023002"/>
    </source>
</evidence>
<organism evidence="5">
    <name type="scientific">marine metagenome</name>
    <dbReference type="NCBI Taxonomy" id="408172"/>
    <lineage>
        <taxon>unclassified sequences</taxon>
        <taxon>metagenomes</taxon>
        <taxon>ecological metagenomes</taxon>
    </lineage>
</organism>
<dbReference type="PANTHER" id="PTHR32303">
    <property type="entry name" value="QUINOPROTEIN ALCOHOL DEHYDROGENASE (CYTOCHROME C)"/>
    <property type="match status" value="1"/>
</dbReference>
<comment type="similarity">
    <text evidence="2">Belongs to the bacterial PQQ dehydrogenase family.</text>
</comment>
<dbReference type="SUPFAM" id="SSF50998">
    <property type="entry name" value="Quinoprotein alcohol dehydrogenase-like"/>
    <property type="match status" value="1"/>
</dbReference>
<dbReference type="AlphaFoldDB" id="A0A382A486"/>
<dbReference type="InterPro" id="IPR011047">
    <property type="entry name" value="Quinoprotein_ADH-like_sf"/>
</dbReference>
<reference evidence="5" key="1">
    <citation type="submission" date="2018-05" db="EMBL/GenBank/DDBJ databases">
        <authorList>
            <person name="Lanie J.A."/>
            <person name="Ng W.-L."/>
            <person name="Kazmierczak K.M."/>
            <person name="Andrzejewski T.M."/>
            <person name="Davidsen T.M."/>
            <person name="Wayne K.J."/>
            <person name="Tettelin H."/>
            <person name="Glass J.I."/>
            <person name="Rusch D."/>
            <person name="Podicherti R."/>
            <person name="Tsui H.-C.T."/>
            <person name="Winkler M.E."/>
        </authorList>
    </citation>
    <scope>NUCLEOTIDE SEQUENCE</scope>
</reference>
<evidence type="ECO:0000256" key="2">
    <source>
        <dbReference type="ARBA" id="ARBA00008156"/>
    </source>
</evidence>
<proteinExistence type="inferred from homology"/>
<gene>
    <name evidence="5" type="ORF">METZ01_LOCUS148915</name>
</gene>
<dbReference type="SMART" id="SM00564">
    <property type="entry name" value="PQQ"/>
    <property type="match status" value="3"/>
</dbReference>
<dbReference type="Gene3D" id="2.140.10.10">
    <property type="entry name" value="Quinoprotein alcohol dehydrogenase-like superfamily"/>
    <property type="match status" value="1"/>
</dbReference>
<feature type="non-terminal residue" evidence="5">
    <location>
        <position position="346"/>
    </location>
</feature>
<keyword evidence="3" id="KW-0560">Oxidoreductase</keyword>
<sequence>MTRYTQQAFQVIGVGLIFTAVAAVTSAQQGAQGGEWRHYGGDEANTRYSALDQINAENFNDLELVWRMKTDNFGPAPEYNFESTPLMVDGVIYTTAGTRRAVVAADAGTGEYLWMHRLDEGERGAATPRRLSGRGLAYRDDGGAGQIIYVTPGYRMIALDALTGRRVAGFGTDGIVDLMQNMDQEIDPIAGEIGLHAAPLVAGDTIIVGAAHVPGSAPRSMRNTKGYVRGFDADSGERKWIFHTIPGGDEYGNDTWLNESWRYTGNTGVWGQISVDLELGIVYLPTEMPTNDYYGGHRHGDNLFSDSIVAVDLESGERLWHFQAIHHDVWDWDFPCAPVLVDVEIE</sequence>
<dbReference type="GO" id="GO:0016491">
    <property type="term" value="F:oxidoreductase activity"/>
    <property type="evidence" value="ECO:0007669"/>
    <property type="project" value="UniProtKB-KW"/>
</dbReference>
<dbReference type="InterPro" id="IPR018391">
    <property type="entry name" value="PQQ_b-propeller_rpt"/>
</dbReference>
<name>A0A382A486_9ZZZZ</name>
<dbReference type="Pfam" id="PF01011">
    <property type="entry name" value="PQQ"/>
    <property type="match status" value="1"/>
</dbReference>
<dbReference type="EMBL" id="UINC01023756">
    <property type="protein sequence ID" value="SVA96061.1"/>
    <property type="molecule type" value="Genomic_DNA"/>
</dbReference>
<evidence type="ECO:0000313" key="5">
    <source>
        <dbReference type="EMBL" id="SVA96061.1"/>
    </source>
</evidence>
<feature type="domain" description="Pyrrolo-quinoline quinone repeat" evidence="4">
    <location>
        <begin position="36"/>
        <end position="344"/>
    </location>
</feature>
<comment type="cofactor">
    <cofactor evidence="1">
        <name>pyrroloquinoline quinone</name>
        <dbReference type="ChEBI" id="CHEBI:58442"/>
    </cofactor>
</comment>
<evidence type="ECO:0000259" key="4">
    <source>
        <dbReference type="Pfam" id="PF01011"/>
    </source>
</evidence>
<protein>
    <recommendedName>
        <fullName evidence="4">Pyrrolo-quinoline quinone repeat domain-containing protein</fullName>
    </recommendedName>
</protein>
<evidence type="ECO:0000256" key="1">
    <source>
        <dbReference type="ARBA" id="ARBA00001931"/>
    </source>
</evidence>
<dbReference type="InterPro" id="IPR002372">
    <property type="entry name" value="PQQ_rpt_dom"/>
</dbReference>
<accession>A0A382A486</accession>